<feature type="transmembrane region" description="Helical" evidence="1">
    <location>
        <begin position="38"/>
        <end position="55"/>
    </location>
</feature>
<organism evidence="2 3">
    <name type="scientific">Candidatus Onthocola gallistercoris</name>
    <dbReference type="NCBI Taxonomy" id="2840876"/>
    <lineage>
        <taxon>Bacteria</taxon>
        <taxon>Bacillati</taxon>
        <taxon>Bacillota</taxon>
        <taxon>Bacilli</taxon>
        <taxon>Candidatus Onthocola</taxon>
    </lineage>
</organism>
<dbReference type="AlphaFoldDB" id="A0A9D1KXG6"/>
<gene>
    <name evidence="2" type="ORF">IAB63_04430</name>
</gene>
<protein>
    <submittedName>
        <fullName evidence="2">Uncharacterized protein</fullName>
    </submittedName>
</protein>
<proteinExistence type="predicted"/>
<evidence type="ECO:0000313" key="2">
    <source>
        <dbReference type="EMBL" id="HIU02480.1"/>
    </source>
</evidence>
<feature type="transmembrane region" description="Helical" evidence="1">
    <location>
        <begin position="60"/>
        <end position="80"/>
    </location>
</feature>
<reference evidence="2" key="2">
    <citation type="journal article" date="2021" name="PeerJ">
        <title>Extensive microbial diversity within the chicken gut microbiome revealed by metagenomics and culture.</title>
        <authorList>
            <person name="Gilroy R."/>
            <person name="Ravi A."/>
            <person name="Getino M."/>
            <person name="Pursley I."/>
            <person name="Horton D.L."/>
            <person name="Alikhan N.F."/>
            <person name="Baker D."/>
            <person name="Gharbi K."/>
            <person name="Hall N."/>
            <person name="Watson M."/>
            <person name="Adriaenssens E.M."/>
            <person name="Foster-Nyarko E."/>
            <person name="Jarju S."/>
            <person name="Secka A."/>
            <person name="Antonio M."/>
            <person name="Oren A."/>
            <person name="Chaudhuri R.R."/>
            <person name="La Ragione R."/>
            <person name="Hildebrand F."/>
            <person name="Pallen M.J."/>
        </authorList>
    </citation>
    <scope>NUCLEOTIDE SEQUENCE</scope>
    <source>
        <strain evidence="2">CHK187-14744</strain>
    </source>
</reference>
<feature type="transmembrane region" description="Helical" evidence="1">
    <location>
        <begin position="95"/>
        <end position="115"/>
    </location>
</feature>
<dbReference type="Proteomes" id="UP000824164">
    <property type="component" value="Unassembled WGS sequence"/>
</dbReference>
<keyword evidence="1" id="KW-0472">Membrane</keyword>
<comment type="caution">
    <text evidence="2">The sequence shown here is derived from an EMBL/GenBank/DDBJ whole genome shotgun (WGS) entry which is preliminary data.</text>
</comment>
<accession>A0A9D1KXG6</accession>
<sequence length="121" mass="13606">MKSDKNHKMWNLFLAGVFVASFIFVQYVLFELHGMKDWPELLAVVSLVILVLALAKKKTWIALTTGFGYPVSFGFGLLFARDGTDPGGGRTNNMWFIWTICLLIFIFAGVVAQIVSERKSK</sequence>
<evidence type="ECO:0000313" key="3">
    <source>
        <dbReference type="Proteomes" id="UP000824164"/>
    </source>
</evidence>
<keyword evidence="1" id="KW-1133">Transmembrane helix</keyword>
<name>A0A9D1KXG6_9FIRM</name>
<keyword evidence="1" id="KW-0812">Transmembrane</keyword>
<dbReference type="EMBL" id="DVLT01000031">
    <property type="protein sequence ID" value="HIU02480.1"/>
    <property type="molecule type" value="Genomic_DNA"/>
</dbReference>
<reference evidence="2" key="1">
    <citation type="submission" date="2020-10" db="EMBL/GenBank/DDBJ databases">
        <authorList>
            <person name="Gilroy R."/>
        </authorList>
    </citation>
    <scope>NUCLEOTIDE SEQUENCE</scope>
    <source>
        <strain evidence="2">CHK187-14744</strain>
    </source>
</reference>
<feature type="transmembrane region" description="Helical" evidence="1">
    <location>
        <begin position="12"/>
        <end position="32"/>
    </location>
</feature>
<evidence type="ECO:0000256" key="1">
    <source>
        <dbReference type="SAM" id="Phobius"/>
    </source>
</evidence>